<evidence type="ECO:0000313" key="3">
    <source>
        <dbReference type="Proteomes" id="UP000016931"/>
    </source>
</evidence>
<dbReference type="AlphaFoldDB" id="M3D217"/>
<dbReference type="eggNOG" id="ENOG502SEH4">
    <property type="taxonomic scope" value="Eukaryota"/>
</dbReference>
<dbReference type="OrthoDB" id="5326237at2759"/>
<organism evidence="2 3">
    <name type="scientific">Sphaerulina musiva (strain SO2202)</name>
    <name type="common">Poplar stem canker fungus</name>
    <name type="synonym">Septoria musiva</name>
    <dbReference type="NCBI Taxonomy" id="692275"/>
    <lineage>
        <taxon>Eukaryota</taxon>
        <taxon>Fungi</taxon>
        <taxon>Dikarya</taxon>
        <taxon>Ascomycota</taxon>
        <taxon>Pezizomycotina</taxon>
        <taxon>Dothideomycetes</taxon>
        <taxon>Dothideomycetidae</taxon>
        <taxon>Mycosphaerellales</taxon>
        <taxon>Mycosphaerellaceae</taxon>
        <taxon>Sphaerulina</taxon>
    </lineage>
</organism>
<protein>
    <recommendedName>
        <fullName evidence="4">Mediator complex subunit 11</fullName>
    </recommendedName>
</protein>
<name>M3D217_SPHMS</name>
<accession>M3D217</accession>
<evidence type="ECO:0000256" key="1">
    <source>
        <dbReference type="SAM" id="MobiDB-lite"/>
    </source>
</evidence>
<dbReference type="Proteomes" id="UP000016931">
    <property type="component" value="Unassembled WGS sequence"/>
</dbReference>
<keyword evidence="3" id="KW-1185">Reference proteome</keyword>
<dbReference type="EMBL" id="KB456266">
    <property type="protein sequence ID" value="EMF11152.1"/>
    <property type="molecule type" value="Genomic_DNA"/>
</dbReference>
<dbReference type="GeneID" id="27899236"/>
<gene>
    <name evidence="2" type="ORF">SEPMUDRAFT_126746</name>
</gene>
<evidence type="ECO:0008006" key="4">
    <source>
        <dbReference type="Google" id="ProtNLM"/>
    </source>
</evidence>
<dbReference type="STRING" id="692275.M3D217"/>
<dbReference type="HOGENOM" id="CLU_159432_0_0_1"/>
<proteinExistence type="predicted"/>
<feature type="region of interest" description="Disordered" evidence="1">
    <location>
        <begin position="1"/>
        <end position="21"/>
    </location>
</feature>
<reference evidence="2 3" key="1">
    <citation type="journal article" date="2012" name="PLoS Pathog.">
        <title>Diverse lifestyles and strategies of plant pathogenesis encoded in the genomes of eighteen Dothideomycetes fungi.</title>
        <authorList>
            <person name="Ohm R.A."/>
            <person name="Feau N."/>
            <person name="Henrissat B."/>
            <person name="Schoch C.L."/>
            <person name="Horwitz B.A."/>
            <person name="Barry K.W."/>
            <person name="Condon B.J."/>
            <person name="Copeland A.C."/>
            <person name="Dhillon B."/>
            <person name="Glaser F."/>
            <person name="Hesse C.N."/>
            <person name="Kosti I."/>
            <person name="LaButti K."/>
            <person name="Lindquist E.A."/>
            <person name="Lucas S."/>
            <person name="Salamov A.A."/>
            <person name="Bradshaw R.E."/>
            <person name="Ciuffetti L."/>
            <person name="Hamelin R.C."/>
            <person name="Kema G.H.J."/>
            <person name="Lawrence C."/>
            <person name="Scott J.A."/>
            <person name="Spatafora J.W."/>
            <person name="Turgeon B.G."/>
            <person name="de Wit P.J.G.M."/>
            <person name="Zhong S."/>
            <person name="Goodwin S.B."/>
            <person name="Grigoriev I.V."/>
        </authorList>
    </citation>
    <scope>NUCLEOTIDE SEQUENCE [LARGE SCALE GENOMIC DNA]</scope>
    <source>
        <strain evidence="2 3">SO2202</strain>
    </source>
</reference>
<feature type="compositionally biased region" description="Low complexity" evidence="1">
    <location>
        <begin position="1"/>
        <end position="12"/>
    </location>
</feature>
<dbReference type="OMA" id="SQQDWDI"/>
<dbReference type="RefSeq" id="XP_016759273.1">
    <property type="nucleotide sequence ID" value="XM_016902099.1"/>
</dbReference>
<sequence>MADTQQATQDAQLVGEADEPAWEEKQYKEALAHLERLQEQIDGMRRTIPSMIEPMARPVPGKDKARLVLQMKTAAVQAVDEVQALRNNWNSGKTQALITKSRESFQKDGDLSKAADISRYGWAEDVNMD</sequence>
<evidence type="ECO:0000313" key="2">
    <source>
        <dbReference type="EMBL" id="EMF11152.1"/>
    </source>
</evidence>